<reference evidence="2" key="2">
    <citation type="submission" date="2023-04" db="EMBL/GenBank/DDBJ databases">
        <authorList>
            <person name="Bu L."/>
            <person name="Lu L."/>
            <person name="Laidemitt M.R."/>
            <person name="Zhang S.M."/>
            <person name="Mutuku M."/>
            <person name="Mkoji G."/>
            <person name="Steinauer M."/>
            <person name="Loker E.S."/>
        </authorList>
    </citation>
    <scope>NUCLEOTIDE SEQUENCE</scope>
    <source>
        <strain evidence="2">KasaAsao</strain>
        <tissue evidence="2">Whole Snail</tissue>
    </source>
</reference>
<organism evidence="2 3">
    <name type="scientific">Biomphalaria pfeifferi</name>
    <name type="common">Bloodfluke planorb</name>
    <name type="synonym">Freshwater snail</name>
    <dbReference type="NCBI Taxonomy" id="112525"/>
    <lineage>
        <taxon>Eukaryota</taxon>
        <taxon>Metazoa</taxon>
        <taxon>Spiralia</taxon>
        <taxon>Lophotrochozoa</taxon>
        <taxon>Mollusca</taxon>
        <taxon>Gastropoda</taxon>
        <taxon>Heterobranchia</taxon>
        <taxon>Euthyneura</taxon>
        <taxon>Panpulmonata</taxon>
        <taxon>Hygrophila</taxon>
        <taxon>Lymnaeoidea</taxon>
        <taxon>Planorbidae</taxon>
        <taxon>Biomphalaria</taxon>
    </lineage>
</organism>
<keyword evidence="3" id="KW-1185">Reference proteome</keyword>
<dbReference type="AlphaFoldDB" id="A0AAD8FDM2"/>
<dbReference type="Proteomes" id="UP001233172">
    <property type="component" value="Unassembled WGS sequence"/>
</dbReference>
<reference evidence="2" key="1">
    <citation type="journal article" date="2023" name="PLoS Negl. Trop. Dis.">
        <title>A genome sequence for Biomphalaria pfeifferi, the major vector snail for the human-infecting parasite Schistosoma mansoni.</title>
        <authorList>
            <person name="Bu L."/>
            <person name="Lu L."/>
            <person name="Laidemitt M.R."/>
            <person name="Zhang S.M."/>
            <person name="Mutuku M."/>
            <person name="Mkoji G."/>
            <person name="Steinauer M."/>
            <person name="Loker E.S."/>
        </authorList>
    </citation>
    <scope>NUCLEOTIDE SEQUENCE</scope>
    <source>
        <strain evidence="2">KasaAsao</strain>
    </source>
</reference>
<evidence type="ECO:0000313" key="3">
    <source>
        <dbReference type="Proteomes" id="UP001233172"/>
    </source>
</evidence>
<gene>
    <name evidence="1" type="ORF">Bpfe_010511</name>
    <name evidence="2" type="ORF">Bpfe_010516</name>
</gene>
<accession>A0AAD8FDM2</accession>
<name>A0AAD8FDM2_BIOPF</name>
<feature type="non-terminal residue" evidence="2">
    <location>
        <position position="1"/>
    </location>
</feature>
<feature type="non-terminal residue" evidence="2">
    <location>
        <position position="55"/>
    </location>
</feature>
<comment type="caution">
    <text evidence="2">The sequence shown here is derived from an EMBL/GenBank/DDBJ whole genome shotgun (WGS) entry which is preliminary data.</text>
</comment>
<dbReference type="EMBL" id="JASAOG010000038">
    <property type="protein sequence ID" value="KAK0059988.1"/>
    <property type="molecule type" value="Genomic_DNA"/>
</dbReference>
<sequence>SGSIVVNYTIKIDNRNTSEYVNAIVAALKYLSNHTDFKIDDTKVNLTSMTIEGKE</sequence>
<dbReference type="EMBL" id="JASAOG010000038">
    <property type="protein sequence ID" value="KAK0059983.1"/>
    <property type="molecule type" value="Genomic_DNA"/>
</dbReference>
<proteinExistence type="predicted"/>
<evidence type="ECO:0000313" key="2">
    <source>
        <dbReference type="EMBL" id="KAK0059988.1"/>
    </source>
</evidence>
<protein>
    <submittedName>
        <fullName evidence="2">Uncharacterized protein</fullName>
    </submittedName>
</protein>
<evidence type="ECO:0000313" key="1">
    <source>
        <dbReference type="EMBL" id="KAK0059983.1"/>
    </source>
</evidence>